<dbReference type="PROSITE" id="PS51186">
    <property type="entry name" value="GNAT"/>
    <property type="match status" value="1"/>
</dbReference>
<keyword evidence="2" id="KW-0808">Transferase</keyword>
<dbReference type="GO" id="GO:0016747">
    <property type="term" value="F:acyltransferase activity, transferring groups other than amino-acyl groups"/>
    <property type="evidence" value="ECO:0007669"/>
    <property type="project" value="InterPro"/>
</dbReference>
<evidence type="ECO:0000313" key="3">
    <source>
        <dbReference type="Proteomes" id="UP000034875"/>
    </source>
</evidence>
<organism evidence="2 3">
    <name type="scientific">candidate division CPR1 bacterium GW2011_GWA2_42_17</name>
    <dbReference type="NCBI Taxonomy" id="1618341"/>
    <lineage>
        <taxon>Bacteria</taxon>
        <taxon>candidate division CPR1</taxon>
    </lineage>
</organism>
<sequence length="515" mass="58798">MTPMKKILFLYPTNRKRTLESVRNGDSPDNELYGLNHFESLGWQASFVDVSPTWQNFLDKVFFPLGRLFRQQIDITFQLGRALLMLLEINRADVILTNTDSIGLPVCFLKRLGLVKPPVVYAVGLFYIQGKLKQVVDAGATTLFRRFYTWILSAVDHIVYHSPIEKEKLIKLGLYNPAKCTFVAMGSDGNFFRNIKRSDLAVSASAGGRQGRTLTDTPLVLAVGRDHARDYETLFAAALELPDVEFVVICSRRNIEGLTAPENVKILLDLPYREVARWYRKATVIVIPMKEMYRSSGQMTLTDAIQAGKPIIASDVIGISHYGLRNGITQTEKLAARFTTENYAMNIAEAVGWAVDPIRLRPINRADLEFIRRIRNENRQFFFDSNYISRQDQHKWFENYQNKVDDYMLILEDKRISVGMGAIYHIDKAKKQAEIGRFAVDKQFQGRGYGKLLMEKIERAAKMEIDLENIYLEVFGSNIGAVNLYLANGFTKSREKTHNDKLILLMVKSFCGKKE</sequence>
<protein>
    <submittedName>
        <fullName evidence="2">GCN5-related N-acetyltransferase</fullName>
    </submittedName>
</protein>
<dbReference type="CDD" id="cd04301">
    <property type="entry name" value="NAT_SF"/>
    <property type="match status" value="1"/>
</dbReference>
<evidence type="ECO:0000313" key="2">
    <source>
        <dbReference type="EMBL" id="KKS42493.1"/>
    </source>
</evidence>
<dbReference type="SUPFAM" id="SSF55729">
    <property type="entry name" value="Acyl-CoA N-acyltransferases (Nat)"/>
    <property type="match status" value="1"/>
</dbReference>
<gene>
    <name evidence="2" type="ORF">UV05_C0042G0013</name>
</gene>
<dbReference type="Gene3D" id="3.40.630.30">
    <property type="match status" value="1"/>
</dbReference>
<dbReference type="Pfam" id="PF13692">
    <property type="entry name" value="Glyco_trans_1_4"/>
    <property type="match status" value="1"/>
</dbReference>
<reference evidence="2 3" key="1">
    <citation type="journal article" date="2015" name="Nature">
        <title>rRNA introns, odd ribosomes, and small enigmatic genomes across a large radiation of phyla.</title>
        <authorList>
            <person name="Brown C.T."/>
            <person name="Hug L.A."/>
            <person name="Thomas B.C."/>
            <person name="Sharon I."/>
            <person name="Castelle C.J."/>
            <person name="Singh A."/>
            <person name="Wilkins M.J."/>
            <person name="Williams K.H."/>
            <person name="Banfield J.F."/>
        </authorList>
    </citation>
    <scope>NUCLEOTIDE SEQUENCE [LARGE SCALE GENOMIC DNA]</scope>
</reference>
<dbReference type="SUPFAM" id="SSF53756">
    <property type="entry name" value="UDP-Glycosyltransferase/glycogen phosphorylase"/>
    <property type="match status" value="1"/>
</dbReference>
<dbReference type="Pfam" id="PF00583">
    <property type="entry name" value="Acetyltransf_1"/>
    <property type="match status" value="1"/>
</dbReference>
<comment type="caution">
    <text evidence="2">The sequence shown here is derived from an EMBL/GenBank/DDBJ whole genome shotgun (WGS) entry which is preliminary data.</text>
</comment>
<proteinExistence type="predicted"/>
<dbReference type="Proteomes" id="UP000034875">
    <property type="component" value="Unassembled WGS sequence"/>
</dbReference>
<name>A0A0G1BYK3_9BACT</name>
<dbReference type="AlphaFoldDB" id="A0A0G1BYK3"/>
<dbReference type="InterPro" id="IPR016181">
    <property type="entry name" value="Acyl_CoA_acyltransferase"/>
</dbReference>
<feature type="domain" description="N-acetyltransferase" evidence="1">
    <location>
        <begin position="358"/>
        <end position="511"/>
    </location>
</feature>
<dbReference type="PANTHER" id="PTHR43415:SF3">
    <property type="entry name" value="GNAT-FAMILY ACETYLTRANSFERASE"/>
    <property type="match status" value="1"/>
</dbReference>
<dbReference type="EMBL" id="LCCZ01000042">
    <property type="protein sequence ID" value="KKS42493.1"/>
    <property type="molecule type" value="Genomic_DNA"/>
</dbReference>
<dbReference type="InterPro" id="IPR000182">
    <property type="entry name" value="GNAT_dom"/>
</dbReference>
<dbReference type="Gene3D" id="3.40.50.2000">
    <property type="entry name" value="Glycogen Phosphorylase B"/>
    <property type="match status" value="2"/>
</dbReference>
<accession>A0A0G1BYK3</accession>
<evidence type="ECO:0000259" key="1">
    <source>
        <dbReference type="PROSITE" id="PS51186"/>
    </source>
</evidence>
<dbReference type="PANTHER" id="PTHR43415">
    <property type="entry name" value="SPERMIDINE N(1)-ACETYLTRANSFERASE"/>
    <property type="match status" value="1"/>
</dbReference>